<feature type="region of interest" description="Disordered" evidence="1">
    <location>
        <begin position="1"/>
        <end position="25"/>
    </location>
</feature>
<gene>
    <name evidence="2" type="ORF">CNECB9_3920005</name>
</gene>
<protein>
    <submittedName>
        <fullName evidence="2">Uncharacterized protein</fullName>
    </submittedName>
</protein>
<evidence type="ECO:0000313" key="2">
    <source>
        <dbReference type="EMBL" id="SCU79448.1"/>
    </source>
</evidence>
<organism evidence="2">
    <name type="scientific">Cupriavidus necator</name>
    <name type="common">Alcaligenes eutrophus</name>
    <name type="synonym">Ralstonia eutropha</name>
    <dbReference type="NCBI Taxonomy" id="106590"/>
    <lineage>
        <taxon>Bacteria</taxon>
        <taxon>Pseudomonadati</taxon>
        <taxon>Pseudomonadota</taxon>
        <taxon>Betaproteobacteria</taxon>
        <taxon>Burkholderiales</taxon>
        <taxon>Burkholderiaceae</taxon>
        <taxon>Cupriavidus</taxon>
    </lineage>
</organism>
<accession>A0A1K0IJA0</accession>
<sequence>MGRGNRGNVAIRRGKAAATASGGNGEFRIVPGRIRVERQDTPFEQRHQAVQRSGQHGAAPARRQRADAEQQFGQRHTGQVQGLGGLVVEPAAQGVGRFRLHGLGNDVGIQDDHSNLTGSAAALSLPCSIASTSAFDRPISRPSIASASPRRTRFCGITALARISRTSASVLRPFWAARTRSARCTWSGTFLTVRIGMIASITAVNDCIITPMLSPKQVLWFCCVEPVAQASTKSWGMWNFAHYFSAENIFSSRVLPSRGGMIAALPGLAGSYAVQSVFSPPTRGIKQTTLFGMIALRRT</sequence>
<feature type="region of interest" description="Disordered" evidence="1">
    <location>
        <begin position="45"/>
        <end position="72"/>
    </location>
</feature>
<proteinExistence type="predicted"/>
<evidence type="ECO:0000256" key="1">
    <source>
        <dbReference type="SAM" id="MobiDB-lite"/>
    </source>
</evidence>
<dbReference type="AlphaFoldDB" id="A0A1K0IJA0"/>
<name>A0A1K0IJA0_CUPNE</name>
<reference evidence="2" key="1">
    <citation type="submission" date="2016-09" db="EMBL/GenBank/DDBJ databases">
        <authorList>
            <person name="Capua I."/>
            <person name="De Benedictis P."/>
            <person name="Joannis T."/>
            <person name="Lombin L.H."/>
            <person name="Cattoli G."/>
        </authorList>
    </citation>
    <scope>NUCLEOTIDE SEQUENCE</scope>
    <source>
        <strain evidence="2">B9</strain>
    </source>
</reference>
<dbReference type="EMBL" id="FMSH01000326">
    <property type="protein sequence ID" value="SCU79448.1"/>
    <property type="molecule type" value="Genomic_DNA"/>
</dbReference>